<gene>
    <name evidence="8" type="primary">rluB</name>
    <name evidence="7" type="ORF">HHJ77_02630</name>
    <name evidence="8" type="ORF">NCTC11819_01922</name>
</gene>
<evidence type="ECO:0000313" key="9">
    <source>
        <dbReference type="Proteomes" id="UP000255284"/>
    </source>
</evidence>
<dbReference type="GO" id="GO:0000455">
    <property type="term" value="P:enzyme-directed rRNA pseudouridine synthesis"/>
    <property type="evidence" value="ECO:0007669"/>
    <property type="project" value="UniProtKB-ARBA"/>
</dbReference>
<dbReference type="InterPro" id="IPR002942">
    <property type="entry name" value="S4_RNA-bd"/>
</dbReference>
<dbReference type="EC" id="5.4.99.-" evidence="5"/>
<name>A0A2X1TZH7_9ACTO</name>
<dbReference type="SMART" id="SM00363">
    <property type="entry name" value="S4"/>
    <property type="match status" value="1"/>
</dbReference>
<proteinExistence type="inferred from homology"/>
<evidence type="ECO:0000313" key="10">
    <source>
        <dbReference type="Proteomes" id="UP000575397"/>
    </source>
</evidence>
<dbReference type="PROSITE" id="PS01149">
    <property type="entry name" value="PSI_RSU"/>
    <property type="match status" value="1"/>
</dbReference>
<evidence type="ECO:0000313" key="8">
    <source>
        <dbReference type="EMBL" id="STO17337.1"/>
    </source>
</evidence>
<comment type="catalytic activity">
    <reaction evidence="1">
        <text>a uridine in RNA = a pseudouridine in RNA</text>
        <dbReference type="Rhea" id="RHEA:48348"/>
        <dbReference type="Rhea" id="RHEA-COMP:12068"/>
        <dbReference type="Rhea" id="RHEA-COMP:12069"/>
        <dbReference type="ChEBI" id="CHEBI:65314"/>
        <dbReference type="ChEBI" id="CHEBI:65315"/>
    </reaction>
</comment>
<dbReference type="PANTHER" id="PTHR47683">
    <property type="entry name" value="PSEUDOURIDINE SYNTHASE FAMILY PROTEIN-RELATED"/>
    <property type="match status" value="1"/>
</dbReference>
<evidence type="ECO:0000259" key="6">
    <source>
        <dbReference type="SMART" id="SM00363"/>
    </source>
</evidence>
<dbReference type="PROSITE" id="PS50889">
    <property type="entry name" value="S4"/>
    <property type="match status" value="1"/>
</dbReference>
<dbReference type="Proteomes" id="UP000255284">
    <property type="component" value="Unassembled WGS sequence"/>
</dbReference>
<dbReference type="CDD" id="cd02870">
    <property type="entry name" value="PseudoU_synth_RsuA_like"/>
    <property type="match status" value="1"/>
</dbReference>
<dbReference type="GeneID" id="61168028"/>
<dbReference type="Gene3D" id="3.30.70.1560">
    <property type="entry name" value="Alpha-L RNA-binding motif"/>
    <property type="match status" value="1"/>
</dbReference>
<dbReference type="NCBIfam" id="TIGR00093">
    <property type="entry name" value="pseudouridine synthase"/>
    <property type="match status" value="1"/>
</dbReference>
<dbReference type="EMBL" id="JABCUS010000004">
    <property type="protein sequence ID" value="NMX02855.1"/>
    <property type="molecule type" value="Genomic_DNA"/>
</dbReference>
<dbReference type="Pfam" id="PF01479">
    <property type="entry name" value="S4"/>
    <property type="match status" value="1"/>
</dbReference>
<accession>A0A2X1TZH7</accession>
<dbReference type="Proteomes" id="UP000575397">
    <property type="component" value="Unassembled WGS sequence"/>
</dbReference>
<dbReference type="GO" id="GO:0003723">
    <property type="term" value="F:RNA binding"/>
    <property type="evidence" value="ECO:0007669"/>
    <property type="project" value="UniProtKB-KW"/>
</dbReference>
<reference evidence="7 10" key="2">
    <citation type="submission" date="2020-04" db="EMBL/GenBank/DDBJ databases">
        <title>Antimicrobial susceptibility and clonality of vaginal-derived multi-drug resistant Mobiluncus isolates in China.</title>
        <authorList>
            <person name="Zhang X."/>
        </authorList>
    </citation>
    <scope>NUCLEOTIDE SEQUENCE [LARGE SCALE GENOMIC DNA]</scope>
    <source>
        <strain evidence="7 10">12</strain>
    </source>
</reference>
<evidence type="ECO:0000256" key="1">
    <source>
        <dbReference type="ARBA" id="ARBA00000073"/>
    </source>
</evidence>
<keyword evidence="3 5" id="KW-0413">Isomerase</keyword>
<evidence type="ECO:0000256" key="5">
    <source>
        <dbReference type="RuleBase" id="RU003887"/>
    </source>
</evidence>
<feature type="domain" description="RNA-binding S4" evidence="6">
    <location>
        <begin position="42"/>
        <end position="105"/>
    </location>
</feature>
<sequence length="278" mass="30313">MNETKTLVEDTNLAIPEVPEHALCSDSNPGASPAVEIPEEPVRLQKLLSQAGVASRRASEDLIKRGRVQVDGETVTEMGLKVLPSARITVNGQRIHTDAALQVWAFNKPVGTVSTMQPEDDRPCLGDWATKLPQRVFHVGRLDVATAGLILLTNNGDLANRLVHPRYEVPKTYVAMVQGQVKPGLGKVLRRGVELEDGVTKVDTFKLVEVRRGSSIVQLTLHSGKNRVVRRLLSEVGHPVSALTRTAIGTLRLGDLKEGHFRLLTGSDLVKLQEMVGL</sequence>
<comment type="similarity">
    <text evidence="2 5">Belongs to the pseudouridine synthase RsuA family.</text>
</comment>
<dbReference type="InterPro" id="IPR020103">
    <property type="entry name" value="PsdUridine_synth_cat_dom_sf"/>
</dbReference>
<dbReference type="InterPro" id="IPR042092">
    <property type="entry name" value="PsdUridine_s_RsuA/RluB/E/F_cat"/>
</dbReference>
<dbReference type="Gene3D" id="3.10.290.10">
    <property type="entry name" value="RNA-binding S4 domain"/>
    <property type="match status" value="1"/>
</dbReference>
<dbReference type="InterPro" id="IPR000748">
    <property type="entry name" value="PsdUridine_synth_RsuA/RluB/E/F"/>
</dbReference>
<dbReference type="GO" id="GO:0120159">
    <property type="term" value="F:rRNA pseudouridine synthase activity"/>
    <property type="evidence" value="ECO:0007669"/>
    <property type="project" value="UniProtKB-ARBA"/>
</dbReference>
<dbReference type="InterPro" id="IPR018496">
    <property type="entry name" value="PsdUridine_synth_RsuA/RluB_CS"/>
</dbReference>
<dbReference type="InterPro" id="IPR050343">
    <property type="entry name" value="RsuA_PseudoU_synthase"/>
</dbReference>
<evidence type="ECO:0000256" key="3">
    <source>
        <dbReference type="ARBA" id="ARBA00023235"/>
    </source>
</evidence>
<dbReference type="CDD" id="cd00165">
    <property type="entry name" value="S4"/>
    <property type="match status" value="1"/>
</dbReference>
<dbReference type="InterPro" id="IPR036986">
    <property type="entry name" value="S4_RNA-bd_sf"/>
</dbReference>
<dbReference type="InterPro" id="IPR006145">
    <property type="entry name" value="PsdUridine_synth_RsuA/RluA"/>
</dbReference>
<dbReference type="Gene3D" id="3.30.70.580">
    <property type="entry name" value="Pseudouridine synthase I, catalytic domain, N-terminal subdomain"/>
    <property type="match status" value="1"/>
</dbReference>
<dbReference type="SUPFAM" id="SSF55174">
    <property type="entry name" value="Alpha-L RNA-binding motif"/>
    <property type="match status" value="1"/>
</dbReference>
<dbReference type="AlphaFoldDB" id="A0A2X1TZH7"/>
<dbReference type="PANTHER" id="PTHR47683:SF2">
    <property type="entry name" value="RNA-BINDING S4 DOMAIN-CONTAINING PROTEIN"/>
    <property type="match status" value="1"/>
</dbReference>
<evidence type="ECO:0000256" key="4">
    <source>
        <dbReference type="PROSITE-ProRule" id="PRU00182"/>
    </source>
</evidence>
<evidence type="ECO:0000313" key="7">
    <source>
        <dbReference type="EMBL" id="NMX02855.1"/>
    </source>
</evidence>
<evidence type="ECO:0000256" key="2">
    <source>
        <dbReference type="ARBA" id="ARBA00008348"/>
    </source>
</evidence>
<dbReference type="EMBL" id="UGGQ01000006">
    <property type="protein sequence ID" value="STO17337.1"/>
    <property type="molecule type" value="Genomic_DNA"/>
</dbReference>
<dbReference type="SUPFAM" id="SSF55120">
    <property type="entry name" value="Pseudouridine synthase"/>
    <property type="match status" value="1"/>
</dbReference>
<dbReference type="FunFam" id="3.10.290.10:FF:000003">
    <property type="entry name" value="Pseudouridine synthase"/>
    <property type="match status" value="1"/>
</dbReference>
<reference evidence="8 9" key="1">
    <citation type="submission" date="2018-06" db="EMBL/GenBank/DDBJ databases">
        <authorList>
            <consortium name="Pathogen Informatics"/>
            <person name="Doyle S."/>
        </authorList>
    </citation>
    <scope>NUCLEOTIDE SEQUENCE [LARGE SCALE GENOMIC DNA]</scope>
    <source>
        <strain evidence="8 9">NCTC11819</strain>
    </source>
</reference>
<protein>
    <recommendedName>
        <fullName evidence="5">Pseudouridine synthase</fullName>
        <ecNumber evidence="5">5.4.99.-</ecNumber>
    </recommendedName>
</protein>
<keyword evidence="4" id="KW-0694">RNA-binding</keyword>
<dbReference type="Pfam" id="PF00849">
    <property type="entry name" value="PseudoU_synth_2"/>
    <property type="match status" value="1"/>
</dbReference>
<comment type="caution">
    <text evidence="8">The sequence shown here is derived from an EMBL/GenBank/DDBJ whole genome shotgun (WGS) entry which is preliminary data.</text>
</comment>
<dbReference type="OrthoDB" id="9807213at2"/>
<dbReference type="RefSeq" id="WP_004012303.1">
    <property type="nucleotide sequence ID" value="NZ_CAMPNB010000008.1"/>
</dbReference>
<dbReference type="InterPro" id="IPR020094">
    <property type="entry name" value="TruA/RsuA/RluB/E/F_N"/>
</dbReference>
<organism evidence="8 9">
    <name type="scientific">Mobiluncus mulieris</name>
    <dbReference type="NCBI Taxonomy" id="2052"/>
    <lineage>
        <taxon>Bacteria</taxon>
        <taxon>Bacillati</taxon>
        <taxon>Actinomycetota</taxon>
        <taxon>Actinomycetes</taxon>
        <taxon>Actinomycetales</taxon>
        <taxon>Actinomycetaceae</taxon>
        <taxon>Mobiluncus</taxon>
    </lineage>
</organism>